<evidence type="ECO:0000313" key="3">
    <source>
        <dbReference type="Proteomes" id="UP000035740"/>
    </source>
</evidence>
<dbReference type="GO" id="GO:0016747">
    <property type="term" value="F:acyltransferase activity, transferring groups other than amino-acyl groups"/>
    <property type="evidence" value="ECO:0007669"/>
    <property type="project" value="TreeGrafter"/>
</dbReference>
<dbReference type="Gramene" id="KMT14833">
    <property type="protein sequence ID" value="KMT14833"/>
    <property type="gene ID" value="BVRB_3g065570"/>
</dbReference>
<evidence type="ECO:0000313" key="2">
    <source>
        <dbReference type="EMBL" id="KMT14833.1"/>
    </source>
</evidence>
<evidence type="ECO:0000256" key="1">
    <source>
        <dbReference type="ARBA" id="ARBA00009861"/>
    </source>
</evidence>
<evidence type="ECO:0008006" key="4">
    <source>
        <dbReference type="Google" id="ProtNLM"/>
    </source>
</evidence>
<dbReference type="Gene3D" id="3.30.559.10">
    <property type="entry name" value="Chloramphenicol acetyltransferase-like domain"/>
    <property type="match status" value="2"/>
</dbReference>
<keyword evidence="3" id="KW-1185">Reference proteome</keyword>
<gene>
    <name evidence="2" type="ORF">BVRB_3g065570</name>
</gene>
<comment type="similarity">
    <text evidence="1">Belongs to the plant acyltransferase family.</text>
</comment>
<dbReference type="Pfam" id="PF02458">
    <property type="entry name" value="Transferase"/>
    <property type="match status" value="1"/>
</dbReference>
<dbReference type="KEGG" id="bvg:104889785"/>
<dbReference type="OMA" id="WVTANNC"/>
<dbReference type="PANTHER" id="PTHR31642:SF115">
    <property type="entry name" value="PROTEIN ECERIFERUM 26-LIKE"/>
    <property type="match status" value="1"/>
</dbReference>
<dbReference type="AlphaFoldDB" id="A0A0J8CS80"/>
<sequence>MVVCSSSTKNPKDEESSLVYGHRLSSVGSATVTGDLVYEPNNMDLAMKLHYLRVVYFLDSEAIEGLIPVKLKEGIFAWLCYYYETCGRFRRSENGGKPYIKCNDCGVRFVEAKSSKTLEEWLQIKDTFSQRLLVADNVIGPELTFSPLVFLQVTLLKCGGISLGVSWAHVLGDAFSVSNFMNTLSQFLRGMKPTYPPNINKSPPQNQKPIKPMTSEPLSLKQVSPVGDKWIMPLPCEMDTFSFQVKPTQLAQLQVNLFENDSTLSPIQPFELLSAVIWRAIARIKNGPELNAVTIMKKSATSPITDEMHLRNNLFVGSVKADFSVVEAHLEVIATLIHDMAKDERAQIEEIVGRDPERSDFIIYGSNLTFVNLEDAGFYGFELKGLSPRFVNCFVDGIGGEGVVLVLPSPKDNNNDKNNGTLKCEEGRVVTFILPNYYMVKLKEELKECGLSA</sequence>
<reference evidence="2 3" key="1">
    <citation type="journal article" date="2014" name="Nature">
        <title>The genome of the recently domesticated crop plant sugar beet (Beta vulgaris).</title>
        <authorList>
            <person name="Dohm J.C."/>
            <person name="Minoche A.E."/>
            <person name="Holtgrawe D."/>
            <person name="Capella-Gutierrez S."/>
            <person name="Zakrzewski F."/>
            <person name="Tafer H."/>
            <person name="Rupp O."/>
            <person name="Sorensen T.R."/>
            <person name="Stracke R."/>
            <person name="Reinhardt R."/>
            <person name="Goesmann A."/>
            <person name="Kraft T."/>
            <person name="Schulz B."/>
            <person name="Stadler P.F."/>
            <person name="Schmidt T."/>
            <person name="Gabaldon T."/>
            <person name="Lehrach H."/>
            <person name="Weisshaar B."/>
            <person name="Himmelbauer H."/>
        </authorList>
    </citation>
    <scope>NUCLEOTIDE SEQUENCE [LARGE SCALE GENOMIC DNA]</scope>
    <source>
        <tissue evidence="2">Taproot</tissue>
    </source>
</reference>
<dbReference type="EMBL" id="KQ090066">
    <property type="protein sequence ID" value="KMT14833.1"/>
    <property type="molecule type" value="Genomic_DNA"/>
</dbReference>
<proteinExistence type="inferred from homology"/>
<dbReference type="InterPro" id="IPR023213">
    <property type="entry name" value="CAT-like_dom_sf"/>
</dbReference>
<name>A0A0J8CS80_BETVV</name>
<accession>A0A0J8CS80</accession>
<dbReference type="eggNOG" id="ENOG502QQYP">
    <property type="taxonomic scope" value="Eukaryota"/>
</dbReference>
<dbReference type="Proteomes" id="UP000035740">
    <property type="component" value="Chromosome 3"/>
</dbReference>
<dbReference type="OrthoDB" id="1862401at2759"/>
<dbReference type="InterPro" id="IPR050317">
    <property type="entry name" value="Plant_Fungal_Acyltransferase"/>
</dbReference>
<protein>
    <recommendedName>
        <fullName evidence="4">Protein ECERIFERUM 26-like</fullName>
    </recommendedName>
</protein>
<organism evidence="2 3">
    <name type="scientific">Beta vulgaris subsp. vulgaris</name>
    <name type="common">Beet</name>
    <dbReference type="NCBI Taxonomy" id="3555"/>
    <lineage>
        <taxon>Eukaryota</taxon>
        <taxon>Viridiplantae</taxon>
        <taxon>Streptophyta</taxon>
        <taxon>Embryophyta</taxon>
        <taxon>Tracheophyta</taxon>
        <taxon>Spermatophyta</taxon>
        <taxon>Magnoliopsida</taxon>
        <taxon>eudicotyledons</taxon>
        <taxon>Gunneridae</taxon>
        <taxon>Pentapetalae</taxon>
        <taxon>Caryophyllales</taxon>
        <taxon>Chenopodiaceae</taxon>
        <taxon>Betoideae</taxon>
        <taxon>Beta</taxon>
    </lineage>
</organism>
<dbReference type="PANTHER" id="PTHR31642">
    <property type="entry name" value="TRICHOTHECENE 3-O-ACETYLTRANSFERASE"/>
    <property type="match status" value="1"/>
</dbReference>